<comment type="caution">
    <text evidence="2">The sequence shown here is derived from an EMBL/GenBank/DDBJ whole genome shotgun (WGS) entry which is preliminary data.</text>
</comment>
<evidence type="ECO:0000256" key="1">
    <source>
        <dbReference type="SAM" id="MobiDB-lite"/>
    </source>
</evidence>
<sequence length="118" mass="13174">MDFLARGRGRKGEPWSDHGGSTTVLLHVIGLSPPSPCLTNRPRLLLSPPGDRKLLFFPSRSLLLLRSSLSLSLPRQKTSLVNNTQILRGIFFPPLRSNVSRRGRGRGNRLRPRVVTLD</sequence>
<name>A0A8X6PVH7_NEPPI</name>
<organism evidence="2 3">
    <name type="scientific">Nephila pilipes</name>
    <name type="common">Giant wood spider</name>
    <name type="synonym">Nephila maculata</name>
    <dbReference type="NCBI Taxonomy" id="299642"/>
    <lineage>
        <taxon>Eukaryota</taxon>
        <taxon>Metazoa</taxon>
        <taxon>Ecdysozoa</taxon>
        <taxon>Arthropoda</taxon>
        <taxon>Chelicerata</taxon>
        <taxon>Arachnida</taxon>
        <taxon>Araneae</taxon>
        <taxon>Araneomorphae</taxon>
        <taxon>Entelegynae</taxon>
        <taxon>Araneoidea</taxon>
        <taxon>Nephilidae</taxon>
        <taxon>Nephila</taxon>
    </lineage>
</organism>
<reference evidence="2" key="1">
    <citation type="submission" date="2020-08" db="EMBL/GenBank/DDBJ databases">
        <title>Multicomponent nature underlies the extraordinary mechanical properties of spider dragline silk.</title>
        <authorList>
            <person name="Kono N."/>
            <person name="Nakamura H."/>
            <person name="Mori M."/>
            <person name="Yoshida Y."/>
            <person name="Ohtoshi R."/>
            <person name="Malay A.D."/>
            <person name="Moran D.A.P."/>
            <person name="Tomita M."/>
            <person name="Numata K."/>
            <person name="Arakawa K."/>
        </authorList>
    </citation>
    <scope>NUCLEOTIDE SEQUENCE</scope>
</reference>
<feature type="region of interest" description="Disordered" evidence="1">
    <location>
        <begin position="1"/>
        <end position="20"/>
    </location>
</feature>
<dbReference type="AlphaFoldDB" id="A0A8X6PVH7"/>
<evidence type="ECO:0000313" key="3">
    <source>
        <dbReference type="Proteomes" id="UP000887013"/>
    </source>
</evidence>
<proteinExistence type="predicted"/>
<dbReference type="Proteomes" id="UP000887013">
    <property type="component" value="Unassembled WGS sequence"/>
</dbReference>
<protein>
    <submittedName>
        <fullName evidence="2">Uncharacterized protein</fullName>
    </submittedName>
</protein>
<keyword evidence="3" id="KW-1185">Reference proteome</keyword>
<dbReference type="EMBL" id="BMAW01023919">
    <property type="protein sequence ID" value="GFT85392.1"/>
    <property type="molecule type" value="Genomic_DNA"/>
</dbReference>
<accession>A0A8X6PVH7</accession>
<gene>
    <name evidence="2" type="ORF">NPIL_477561</name>
</gene>
<evidence type="ECO:0000313" key="2">
    <source>
        <dbReference type="EMBL" id="GFT85392.1"/>
    </source>
</evidence>